<evidence type="ECO:0000313" key="1">
    <source>
        <dbReference type="EMBL" id="GIM80102.1"/>
    </source>
</evidence>
<name>A0A919SZ97_9ACTN</name>
<protein>
    <recommendedName>
        <fullName evidence="3">Trypsin-like peptidase</fullName>
    </recommendedName>
</protein>
<sequence length="654" mass="71501">MEAAVGRLLTIEEHRSGRHDAVRSAFPIGDGHVLTAWHCVRAIGGSAARLWLRLQPRHPGGAAIDIPVFYVDHEATLDAALLAFDEQRAMPSHDGELEDLVSYLDAVALPLTTEIEAYDQVRVAGHPERNPARYSVIYTGKVQQATSRIGKRSVVRVHVASFGSRSAEIPSGMSGGPLLRRDPDSGVETVVGFVSTFPTQLSAEGTAEALGATVLCGRIADLRERFQAVEKALLRQVARLATVSAAVEERLSEDAIAAHRVILESAGALPAAWTSLAIRQLLERQTGISRVTDVLQLLAAAVEAKPVFAACEGYEIALGQLHGIYRREIGDWPVNGSADAMLVQASDIDLRERRDTGWTTMSPLARFLVGVAAERRIAVDDSLLLRQWLIARGYQLGDARQHQKLHRRGGWLLLDLGDEPGPSDQPYPFSVRWTLITDDDVISRTVDADGTRGGLLLALREVFRELPPTHPLVVDLAAPSNLLIEAIDQWPVREVDGELEPLSSECRPRLRWSPRLRRADLYGRLVDRLTAARWDHLPEPLAPSLLADESGLIAWARSRADAAWLVGALPVVRPVKPLRQLLRNGHGFMVWLHGSNSVEGQHAVREAAGALPVPARRDHIPENLPVLAAGATVIWDDPQGREGFSLPMTDVESC</sequence>
<dbReference type="Gene3D" id="2.40.10.120">
    <property type="match status" value="1"/>
</dbReference>
<dbReference type="Proteomes" id="UP000681340">
    <property type="component" value="Unassembled WGS sequence"/>
</dbReference>
<accession>A0A919SZ97</accession>
<dbReference type="Pfam" id="PF13365">
    <property type="entry name" value="Trypsin_2"/>
    <property type="match status" value="1"/>
</dbReference>
<evidence type="ECO:0008006" key="3">
    <source>
        <dbReference type="Google" id="ProtNLM"/>
    </source>
</evidence>
<dbReference type="EMBL" id="BOQL01000089">
    <property type="protein sequence ID" value="GIM80102.1"/>
    <property type="molecule type" value="Genomic_DNA"/>
</dbReference>
<dbReference type="AlphaFoldDB" id="A0A919SZ97"/>
<gene>
    <name evidence="1" type="ORF">Aau02nite_89000</name>
</gene>
<dbReference type="SUPFAM" id="SSF50494">
    <property type="entry name" value="Trypsin-like serine proteases"/>
    <property type="match status" value="1"/>
</dbReference>
<reference evidence="1" key="1">
    <citation type="submission" date="2021-03" db="EMBL/GenBank/DDBJ databases">
        <title>Whole genome shotgun sequence of Actinoplanes auranticolor NBRC 12245.</title>
        <authorList>
            <person name="Komaki H."/>
            <person name="Tamura T."/>
        </authorList>
    </citation>
    <scope>NUCLEOTIDE SEQUENCE</scope>
    <source>
        <strain evidence="1">NBRC 12245</strain>
    </source>
</reference>
<organism evidence="1 2">
    <name type="scientific">Actinoplanes auranticolor</name>
    <dbReference type="NCBI Taxonomy" id="47988"/>
    <lineage>
        <taxon>Bacteria</taxon>
        <taxon>Bacillati</taxon>
        <taxon>Actinomycetota</taxon>
        <taxon>Actinomycetes</taxon>
        <taxon>Micromonosporales</taxon>
        <taxon>Micromonosporaceae</taxon>
        <taxon>Actinoplanes</taxon>
    </lineage>
</organism>
<comment type="caution">
    <text evidence="1">The sequence shown here is derived from an EMBL/GenBank/DDBJ whole genome shotgun (WGS) entry which is preliminary data.</text>
</comment>
<keyword evidence="2" id="KW-1185">Reference proteome</keyword>
<evidence type="ECO:0000313" key="2">
    <source>
        <dbReference type="Proteomes" id="UP000681340"/>
    </source>
</evidence>
<proteinExistence type="predicted"/>
<dbReference type="InterPro" id="IPR009003">
    <property type="entry name" value="Peptidase_S1_PA"/>
</dbReference>